<comment type="subunit">
    <text evidence="3">The glycine cleavage system is composed of four proteins: P, T, L and H.</text>
</comment>
<accession>A0A177E7S5</accession>
<keyword evidence="2 3" id="KW-0450">Lipoyl</keyword>
<dbReference type="InterPro" id="IPR017453">
    <property type="entry name" value="GCV_H_sub"/>
</dbReference>
<dbReference type="GO" id="GO:0005737">
    <property type="term" value="C:cytoplasm"/>
    <property type="evidence" value="ECO:0007669"/>
    <property type="project" value="TreeGrafter"/>
</dbReference>
<dbReference type="PANTHER" id="PTHR11715">
    <property type="entry name" value="GLYCINE CLEAVAGE SYSTEM H PROTEIN"/>
    <property type="match status" value="1"/>
</dbReference>
<feature type="domain" description="Lipoyl-binding" evidence="4">
    <location>
        <begin position="23"/>
        <end position="105"/>
    </location>
</feature>
<dbReference type="CDD" id="cd06848">
    <property type="entry name" value="GCS_H"/>
    <property type="match status" value="1"/>
</dbReference>
<comment type="caution">
    <text evidence="5">The sequence shown here is derived from an EMBL/GenBank/DDBJ whole genome shotgun (WGS) entry which is preliminary data.</text>
</comment>
<evidence type="ECO:0000313" key="6">
    <source>
        <dbReference type="Proteomes" id="UP000076964"/>
    </source>
</evidence>
<dbReference type="NCBIfam" id="TIGR00527">
    <property type="entry name" value="gcvH"/>
    <property type="match status" value="1"/>
</dbReference>
<protein>
    <recommendedName>
        <fullName evidence="3">Glycine cleavage system H protein</fullName>
    </recommendedName>
</protein>
<dbReference type="Pfam" id="PF01597">
    <property type="entry name" value="GCV_H"/>
    <property type="match status" value="1"/>
</dbReference>
<comment type="similarity">
    <text evidence="1 3">Belongs to the GcvH family.</text>
</comment>
<evidence type="ECO:0000313" key="5">
    <source>
        <dbReference type="EMBL" id="OAG27838.1"/>
    </source>
</evidence>
<organism evidence="5 6">
    <name type="scientific">Thermodesulfatator autotrophicus</name>
    <dbReference type="NCBI Taxonomy" id="1795632"/>
    <lineage>
        <taxon>Bacteria</taxon>
        <taxon>Pseudomonadati</taxon>
        <taxon>Thermodesulfobacteriota</taxon>
        <taxon>Thermodesulfobacteria</taxon>
        <taxon>Thermodesulfobacteriales</taxon>
        <taxon>Thermodesulfatatoraceae</taxon>
        <taxon>Thermodesulfatator</taxon>
    </lineage>
</organism>
<dbReference type="GO" id="GO:0009249">
    <property type="term" value="P:protein lipoylation"/>
    <property type="evidence" value="ECO:0007669"/>
    <property type="project" value="TreeGrafter"/>
</dbReference>
<reference evidence="5 6" key="1">
    <citation type="submission" date="2016-02" db="EMBL/GenBank/DDBJ databases">
        <title>Draft genome sequence of Thermodesulfatator sp. S606.</title>
        <authorList>
            <person name="Lai Q."/>
            <person name="Cao J."/>
            <person name="Dupont S."/>
            <person name="Shao Z."/>
            <person name="Jebbar M."/>
            <person name="Alain K."/>
        </authorList>
    </citation>
    <scope>NUCLEOTIDE SEQUENCE [LARGE SCALE GENOMIC DNA]</scope>
    <source>
        <strain evidence="5 6">S606</strain>
    </source>
</reference>
<dbReference type="RefSeq" id="WP_068541755.1">
    <property type="nucleotide sequence ID" value="NZ_LSFI01000018.1"/>
</dbReference>
<evidence type="ECO:0000256" key="1">
    <source>
        <dbReference type="ARBA" id="ARBA00009249"/>
    </source>
</evidence>
<dbReference type="HAMAP" id="MF_00272">
    <property type="entry name" value="GcvH"/>
    <property type="match status" value="1"/>
</dbReference>
<comment type="caution">
    <text evidence="3">Lacks conserved residue(s) required for the propagation of feature annotation.</text>
</comment>
<comment type="cofactor">
    <cofactor evidence="3">
        <name>(R)-lipoate</name>
        <dbReference type="ChEBI" id="CHEBI:83088"/>
    </cofactor>
    <text evidence="3">Binds 1 lipoyl cofactor covalently.</text>
</comment>
<dbReference type="Proteomes" id="UP000076964">
    <property type="component" value="Unassembled WGS sequence"/>
</dbReference>
<dbReference type="GO" id="GO:0019464">
    <property type="term" value="P:glycine decarboxylation via glycine cleavage system"/>
    <property type="evidence" value="ECO:0007669"/>
    <property type="project" value="UniProtKB-UniRule"/>
</dbReference>
<sequence>MEIPQDRLYSENHLWVKKKGRGSVLIGLTDFGQLKLGEIIDLELPDEGDELIKDEVFGSIESAQGVFDLVAPVSGDVVEINEDLLDSPDLINEDPYEEGWILKVKLSDPDELEELLTADEYEEVTAGEELLIEEEPFDFEEEE</sequence>
<dbReference type="PANTHER" id="PTHR11715:SF3">
    <property type="entry name" value="GLYCINE CLEAVAGE SYSTEM H PROTEIN-RELATED"/>
    <property type="match status" value="1"/>
</dbReference>
<dbReference type="InterPro" id="IPR011053">
    <property type="entry name" value="Single_hybrid_motif"/>
</dbReference>
<keyword evidence="6" id="KW-1185">Reference proteome</keyword>
<comment type="function">
    <text evidence="3">The glycine cleavage system catalyzes the degradation of glycine. The H protein shuttles the methylamine group of glycine from the P protein to the T protein.</text>
</comment>
<dbReference type="STRING" id="1795632.TH606_04720"/>
<evidence type="ECO:0000256" key="2">
    <source>
        <dbReference type="ARBA" id="ARBA00022823"/>
    </source>
</evidence>
<gene>
    <name evidence="3" type="primary">gcvH</name>
    <name evidence="5" type="ORF">TH606_04720</name>
</gene>
<evidence type="ECO:0000256" key="3">
    <source>
        <dbReference type="HAMAP-Rule" id="MF_00272"/>
    </source>
</evidence>
<dbReference type="InterPro" id="IPR002930">
    <property type="entry name" value="GCV_H"/>
</dbReference>
<dbReference type="NCBIfam" id="NF002270">
    <property type="entry name" value="PRK01202.1"/>
    <property type="match status" value="1"/>
</dbReference>
<dbReference type="SUPFAM" id="SSF51230">
    <property type="entry name" value="Single hybrid motif"/>
    <property type="match status" value="1"/>
</dbReference>
<evidence type="ECO:0000259" key="4">
    <source>
        <dbReference type="PROSITE" id="PS50968"/>
    </source>
</evidence>
<dbReference type="PROSITE" id="PS50968">
    <property type="entry name" value="BIOTINYL_LIPOYL"/>
    <property type="match status" value="1"/>
</dbReference>
<name>A0A177E7S5_9BACT</name>
<proteinExistence type="inferred from homology"/>
<dbReference type="OrthoDB" id="9796712at2"/>
<dbReference type="EMBL" id="LSFI01000018">
    <property type="protein sequence ID" value="OAG27838.1"/>
    <property type="molecule type" value="Genomic_DNA"/>
</dbReference>
<dbReference type="AlphaFoldDB" id="A0A177E7S5"/>
<dbReference type="GO" id="GO:0005960">
    <property type="term" value="C:glycine cleavage complex"/>
    <property type="evidence" value="ECO:0007669"/>
    <property type="project" value="InterPro"/>
</dbReference>
<dbReference type="Gene3D" id="2.40.50.100">
    <property type="match status" value="1"/>
</dbReference>
<dbReference type="InterPro" id="IPR000089">
    <property type="entry name" value="Biotin_lipoyl"/>
</dbReference>
<dbReference type="InterPro" id="IPR033753">
    <property type="entry name" value="GCV_H/Fam206"/>
</dbReference>